<accession>A0ACB8DJC6</accession>
<proteinExistence type="predicted"/>
<dbReference type="Proteomes" id="UP000821865">
    <property type="component" value="Chromosome 11"/>
</dbReference>
<sequence>MRAARSASLELFLEFWVSSLAHAPNRSDIVARIGAPGNAQMSRSLLSTSFLRAVSIHHPHSLSDPPTVAAARAALRSQAVPAVSLFLVFIFALSFLARSRRISPRCRRRCRPGSLESVSSAAAAAFSRYTTRGQTRRPNVFRAQPPPLPCCHGSACGSLLQAAALFLIVLVQPPLLHLHQPPQTWSWHNAQERTRMSGRDSSLKQNNVPPGQQSTTARREHDDSCQSGDVATVSSTSPSKCDSTHPPTATHVPHPAVAPDPKSTGSKANESLPRPCSSPRVSNDQSVPSGSDGMVRAHTDVTLPTSAEGKSLTKQENELPLRRSNSDKACSQSLVPKVCADVSRTLSVPVVPLKQPCSSPSTREHLEHGASKSSPNRTTGSVAPVVQVQDSTGINPKVDKLSPNGISSQHETVVLPSEAAPSTTMVQQSATTAAEVLSQPAVYSQSSVQSASDASSIEVRVATPSSSEKDLPAATKLDSCGISASVNSVACSSDSDSHESAKGSLTSTDADSGLRVQFTGSSARERRDSSGTLSLNQAQMIPKSVSFHSGTSLPAERKICSAHDCLQFMITGSSLLKIRASSRQYRRYFTLEEDLSAIKWVPSSKKSNKARLSIRSIREIRIGKSTDVLRDKEVAGCYSEDCVFSVIYGDDFESLDLVASTPDEANFWVTGLNMLIAANRSMSPLTAQITRWLQEMFEKADTERKGLLDEVETIALVQKLNSQLSVVRLKQKMMEFDVGKTEQDRGRIDRSQFVSLFKELATRPEVYFLMVRYSGKDYLTVEDLQFFLEGEQELIQRYEPSQEAKKNKQMLLDGFTLFLLSDECSLMDQAHKQVFQDMDQPLCHYFISSSHNTYLMEDQLKGPSSIDGYAQALSQGCRVVKVDCWSSTEGPVVFHGNTLTGKVPLSAVLDTIREHAFEASDYPLILHLENHCTPEAQEEVVALLMEKLGDLLYIPGRDGEEFTTKLSPQSLKRKIVIKSKKLPKDSEEAEISEEDDFVDKNSNHSESPKRLKLIKPLSDLVVLSRIHFTDFPTSQQSQAENEVCAFSETSALKLGHALADEVAAHTRRFLAHVSPTASRVDSSNYNPLELWACGFQMAAMNVQTSGVSMDLHRGWFRQNGGSGYVLKPPCLRQPWSVFNAYRRETFSDNEPLYLRVKIISGQQLPLPRGASSKATAIDPYVTVQVFGIPTDCAEARTKTVSNEGHSPIFDECFEFTVAAPELAVLRFAVLDDEFIGDDFIGQHSIPVSSLKTGYRHVQLTSDTGKGAAGALNECQRLKGSLDRAMLECCEECGLPSSANLAQCLRAAALRLASASEVVGISIVEEKAYPVFKVHGEPFVKASKLVTTFDKLNELYQTMKSFSEDLNGMCTAVGLKGKKAEKVLRLGQTARRLYQREREGSSSRSQSASSSTGSTLSPPGANTLGCPHPPPPTPTSPGGSDTRIRGILKKTSNQPPPLSSLEAVGVIDNSNGGDLLLTPSPSPRVKQAPNPPELGTSL</sequence>
<organism evidence="1 2">
    <name type="scientific">Dermacentor silvarum</name>
    <name type="common">Tick</name>
    <dbReference type="NCBI Taxonomy" id="543639"/>
    <lineage>
        <taxon>Eukaryota</taxon>
        <taxon>Metazoa</taxon>
        <taxon>Ecdysozoa</taxon>
        <taxon>Arthropoda</taxon>
        <taxon>Chelicerata</taxon>
        <taxon>Arachnida</taxon>
        <taxon>Acari</taxon>
        <taxon>Parasitiformes</taxon>
        <taxon>Ixodida</taxon>
        <taxon>Ixodoidea</taxon>
        <taxon>Ixodidae</taxon>
        <taxon>Rhipicephalinae</taxon>
        <taxon>Dermacentor</taxon>
    </lineage>
</organism>
<evidence type="ECO:0000313" key="1">
    <source>
        <dbReference type="EMBL" id="KAH7970750.1"/>
    </source>
</evidence>
<keyword evidence="2" id="KW-1185">Reference proteome</keyword>
<evidence type="ECO:0000313" key="2">
    <source>
        <dbReference type="Proteomes" id="UP000821865"/>
    </source>
</evidence>
<reference evidence="1" key="1">
    <citation type="submission" date="2020-05" db="EMBL/GenBank/DDBJ databases">
        <title>Large-scale comparative analyses of tick genomes elucidate their genetic diversity and vector capacities.</title>
        <authorList>
            <person name="Jia N."/>
            <person name="Wang J."/>
            <person name="Shi W."/>
            <person name="Du L."/>
            <person name="Sun Y."/>
            <person name="Zhan W."/>
            <person name="Jiang J."/>
            <person name="Wang Q."/>
            <person name="Zhang B."/>
            <person name="Ji P."/>
            <person name="Sakyi L.B."/>
            <person name="Cui X."/>
            <person name="Yuan T."/>
            <person name="Jiang B."/>
            <person name="Yang W."/>
            <person name="Lam T.T.-Y."/>
            <person name="Chang Q."/>
            <person name="Ding S."/>
            <person name="Wang X."/>
            <person name="Zhu J."/>
            <person name="Ruan X."/>
            <person name="Zhao L."/>
            <person name="Wei J."/>
            <person name="Que T."/>
            <person name="Du C."/>
            <person name="Cheng J."/>
            <person name="Dai P."/>
            <person name="Han X."/>
            <person name="Huang E."/>
            <person name="Gao Y."/>
            <person name="Liu J."/>
            <person name="Shao H."/>
            <person name="Ye R."/>
            <person name="Li L."/>
            <person name="Wei W."/>
            <person name="Wang X."/>
            <person name="Wang C."/>
            <person name="Yang T."/>
            <person name="Huo Q."/>
            <person name="Li W."/>
            <person name="Guo W."/>
            <person name="Chen H."/>
            <person name="Zhou L."/>
            <person name="Ni X."/>
            <person name="Tian J."/>
            <person name="Zhou Y."/>
            <person name="Sheng Y."/>
            <person name="Liu T."/>
            <person name="Pan Y."/>
            <person name="Xia L."/>
            <person name="Li J."/>
            <person name="Zhao F."/>
            <person name="Cao W."/>
        </authorList>
    </citation>
    <scope>NUCLEOTIDE SEQUENCE</scope>
    <source>
        <strain evidence="1">Dsil-2018</strain>
    </source>
</reference>
<dbReference type="EMBL" id="CM023480">
    <property type="protein sequence ID" value="KAH7970750.1"/>
    <property type="molecule type" value="Genomic_DNA"/>
</dbReference>
<gene>
    <name evidence="1" type="ORF">HPB49_015076</name>
</gene>
<name>A0ACB8DJC6_DERSI</name>
<protein>
    <submittedName>
        <fullName evidence="1">Uncharacterized protein</fullName>
    </submittedName>
</protein>
<comment type="caution">
    <text evidence="1">The sequence shown here is derived from an EMBL/GenBank/DDBJ whole genome shotgun (WGS) entry which is preliminary data.</text>
</comment>